<dbReference type="InterPro" id="IPR027417">
    <property type="entry name" value="P-loop_NTPase"/>
</dbReference>
<feature type="short sequence motif" description="Nuclear localization signal" evidence="15">
    <location>
        <begin position="82"/>
        <end position="84"/>
    </location>
</feature>
<feature type="binding site" evidence="15">
    <location>
        <begin position="436"/>
        <end position="443"/>
    </location>
    <ligand>
        <name>ATP</name>
        <dbReference type="ChEBI" id="CHEBI:30616"/>
    </ligand>
</feature>
<evidence type="ECO:0000256" key="6">
    <source>
        <dbReference type="ARBA" id="ARBA00022741"/>
    </source>
</evidence>
<dbReference type="GO" id="GO:0042025">
    <property type="term" value="C:host cell nucleus"/>
    <property type="evidence" value="ECO:0007669"/>
    <property type="project" value="UniProtKB-SubCell"/>
</dbReference>
<keyword evidence="8 15" id="KW-0347">Helicase</keyword>
<keyword evidence="6 15" id="KW-0547">Nucleotide-binding</keyword>
<comment type="subunit">
    <text evidence="15">Can form hexamers. Interacts with E2 protein; this interaction increases E1 DNA binding specificity. Interacts with host DNA polymerase subunit POLA2. Interacts with host single stranded DNA-binding protein RPA1. Interacts with host TOP1; this interaction stimulates the enzymatic activity of TOP1.</text>
</comment>
<feature type="compositionally biased region" description="Polar residues" evidence="17">
    <location>
        <begin position="588"/>
        <end position="603"/>
    </location>
</feature>
<dbReference type="GO" id="GO:0003677">
    <property type="term" value="F:DNA binding"/>
    <property type="evidence" value="ECO:0007669"/>
    <property type="project" value="UniProtKB-UniRule"/>
</dbReference>
<name>A0A166FK94_9PAPI</name>
<dbReference type="Gene3D" id="1.10.10.510">
    <property type="entry name" value="Zinc finger, large T-antigen D1 domain"/>
    <property type="match status" value="1"/>
</dbReference>
<comment type="function">
    <text evidence="14 15">ATP-dependent DNA 3'-5' helicase required for initiation of viral DNA replication. It forms a complex with the viral E2 protein. The E1-E2 complex binds to the replication origin which contains binding sites for both proteins. During the initial step, a dimer of E1 interacts with a dimer of protein E2 leading to a complex that binds the viral origin of replication with high specificity. Then, a second dimer of E1 displaces the E2 dimer in an ATP-dependent manner to form the E1 tetramer. Following this, two E1 monomers are added to each half of the site, which results in the formation of two E1 trimers on the viral ori. Subsequently, two hexamers will be created. The double hexamer acts as a bi-directional helicase machinery and unwinds the viral DNA and then recruits the host DNA polymerase to start replication.</text>
</comment>
<dbReference type="GO" id="GO:0016887">
    <property type="term" value="F:ATP hydrolysis activity"/>
    <property type="evidence" value="ECO:0007669"/>
    <property type="project" value="RHEA"/>
</dbReference>
<feature type="short sequence motif" description="Nuclear export signal" evidence="15">
    <location>
        <begin position="96"/>
        <end position="105"/>
    </location>
</feature>
<comment type="PTM">
    <text evidence="15">Phosphorylated.</text>
</comment>
<organism evidence="19 20">
    <name type="scientific">Human papillomavirus 205</name>
    <dbReference type="NCBI Taxonomy" id="2259334"/>
    <lineage>
        <taxon>Viruses</taxon>
        <taxon>Monodnaviria</taxon>
        <taxon>Shotokuvirae</taxon>
        <taxon>Cossaviricota</taxon>
        <taxon>Papovaviricetes</taxon>
        <taxon>Zurhausenvirales</taxon>
        <taxon>Papillomaviridae</taxon>
        <taxon>Firstpapillomavirinae</taxon>
        <taxon>Gammapapillomavirus</taxon>
        <taxon>Gammapapillomavirus 1</taxon>
    </lineage>
</organism>
<comment type="catalytic activity">
    <reaction evidence="13 15 16">
        <text>ATP + H2O = ADP + phosphate + H(+)</text>
        <dbReference type="Rhea" id="RHEA:13065"/>
        <dbReference type="ChEBI" id="CHEBI:15377"/>
        <dbReference type="ChEBI" id="CHEBI:15378"/>
        <dbReference type="ChEBI" id="CHEBI:30616"/>
        <dbReference type="ChEBI" id="CHEBI:43474"/>
        <dbReference type="ChEBI" id="CHEBI:456216"/>
        <dbReference type="EC" id="5.6.2.4"/>
    </reaction>
</comment>
<keyword evidence="11 15" id="KW-0413">Isomerase</keyword>
<keyword evidence="15" id="KW-0832">Ubl conjugation</keyword>
<dbReference type="GO" id="GO:0006260">
    <property type="term" value="P:DNA replication"/>
    <property type="evidence" value="ECO:0007669"/>
    <property type="project" value="UniProtKB-UniRule"/>
</dbReference>
<evidence type="ECO:0000313" key="19">
    <source>
        <dbReference type="EMBL" id="ANA05273.1"/>
    </source>
</evidence>
<reference evidence="19 20" key="1">
    <citation type="journal article" date="2016" name="Infect. Genet. Evol.">
        <title>Characterization of novel human papillomavirus types 157, 158 and 205 from healthy skin and recombination analysis in genus ?-Papillomavirus.</title>
        <authorList>
            <person name="Bolatti E.M."/>
            <person name="Chouhy D."/>
            <person name="Casal P.E."/>
            <person name="Perez G.R."/>
            <person name="Stella E.J."/>
            <person name="Sanchez A."/>
            <person name="Gorosito M."/>
            <person name="Bussy R.F."/>
            <person name="Giri A.A."/>
        </authorList>
    </citation>
    <scope>NUCLEOTIDE SEQUENCE [LARGE SCALE GENOMIC DNA]</scope>
    <source>
        <strain evidence="19">EP01</strain>
    </source>
</reference>
<keyword evidence="4 15" id="KW-1048">Host nucleus</keyword>
<dbReference type="Pfam" id="PF00519">
    <property type="entry name" value="PPV_E1_C"/>
    <property type="match status" value="1"/>
</dbReference>
<evidence type="ECO:0000256" key="15">
    <source>
        <dbReference type="HAMAP-Rule" id="MF_04000"/>
    </source>
</evidence>
<sequence length="603" mass="68598">MGDPNLKGTGNNDDTFDSSWYIVQQAECVDSLDTLNELFEESSDGSIISNLVDDDEVDQGNSLALYHAQCTEECNSAITALKRKYHKSPEQAVADLSPQLQAVKITPEKERNIKRKLFQDSGVFEDEAENTVTQVESQTSTETTNVVSTCMTNDINIELLQSCNGRATMLGKFKEWFGVAYTEITRSYRSDKTCNDCWVVAIFKAAEEVLEGSKVLLTQHCNYVFVKIYCFHALYLLHFKASKSRETVSKLMCSLLGIQPFQFLADPPRSRSMATALFFYKSVINNTAYNVGTLPDWIVRQTQVNHQVATAESFDFADMVQWAYDNNFVDDCDIAYHYACYAEENANAAAYLRTNNQVTHVKNCSIMVKYYKRYEMKEMSMSAWIYKCCDECTEEADWKPISQFLKFQNVNILSLLIAMKNFLKGIPKKNSLVFYGPPDTGKSMFCFSLINFLKGAVVSYVNRGSHFWLQPLRDAKIGYLDDVTYVAWLYIDQNLRNALDGNTMSLDAKHKAPIQMKLPPLLFTTNIDVQQDQSLKYLHSRLQCFEFPNAMPCSENGAPLYKFTDANWKSFFSKLGPQLDLSKEDGVPNQSFRCSTRSNSESH</sequence>
<evidence type="ECO:0000256" key="17">
    <source>
        <dbReference type="SAM" id="MobiDB-lite"/>
    </source>
</evidence>
<dbReference type="InterPro" id="IPR014000">
    <property type="entry name" value="PPV_DNA_helicase_E1_N"/>
</dbReference>
<dbReference type="EC" id="5.6.2.4" evidence="15 16"/>
<keyword evidence="9 15" id="KW-0067">ATP-binding</keyword>
<dbReference type="InterPro" id="IPR046832">
    <property type="entry name" value="PPV_E1_DBD"/>
</dbReference>
<keyword evidence="15" id="KW-1017">Isopeptide bond</keyword>
<dbReference type="InterPro" id="IPR001177">
    <property type="entry name" value="PPV_DNA_helicase_E1_C"/>
</dbReference>
<dbReference type="HAMAP" id="MF_04000">
    <property type="entry name" value="PPV_E1"/>
    <property type="match status" value="1"/>
</dbReference>
<dbReference type="InterPro" id="IPR014015">
    <property type="entry name" value="Helicase_SF3_DNA-vir"/>
</dbReference>
<evidence type="ECO:0000256" key="4">
    <source>
        <dbReference type="ARBA" id="ARBA00022562"/>
    </source>
</evidence>
<accession>A0A166FK94</accession>
<feature type="region of interest" description="Disordered" evidence="17">
    <location>
        <begin position="583"/>
        <end position="603"/>
    </location>
</feature>
<comment type="caution">
    <text evidence="15">Lacks conserved residue(s) required for the propagation of feature annotation.</text>
</comment>
<evidence type="ECO:0000256" key="14">
    <source>
        <dbReference type="ARBA" id="ARBA00093297"/>
    </source>
</evidence>
<evidence type="ECO:0000259" key="18">
    <source>
        <dbReference type="PROSITE" id="PS51206"/>
    </source>
</evidence>
<comment type="catalytic activity">
    <reaction evidence="12 15">
        <text>Couples ATP hydrolysis with the unwinding of duplex DNA by translocating in the 3'-5' direction.</text>
        <dbReference type="EC" id="5.6.2.4"/>
    </reaction>
</comment>
<dbReference type="Pfam" id="PF20450">
    <property type="entry name" value="PPV_E1_DBD"/>
    <property type="match status" value="1"/>
</dbReference>
<evidence type="ECO:0000256" key="16">
    <source>
        <dbReference type="PIRNR" id="PIRNR003383"/>
    </source>
</evidence>
<keyword evidence="3 15" id="KW-0597">Phosphoprotein</keyword>
<comment type="PTM">
    <text evidence="15">Sumoylated.</text>
</comment>
<protein>
    <recommendedName>
        <fullName evidence="15 16">Replication protein E1</fullName>
        <ecNumber evidence="15 16">5.6.2.4</ecNumber>
    </recommendedName>
    <alternativeName>
        <fullName evidence="15">ATP-dependent helicase E1</fullName>
    </alternativeName>
    <alternativeName>
        <fullName evidence="15">DNA 3'-5' helicase E1</fullName>
    </alternativeName>
</protein>
<evidence type="ECO:0000256" key="2">
    <source>
        <dbReference type="ARBA" id="ARBA00022518"/>
    </source>
</evidence>
<proteinExistence type="inferred from homology"/>
<feature type="modified residue" description="Phosphoserine; by host" evidence="15">
    <location>
        <position position="97"/>
    </location>
</feature>
<dbReference type="SUPFAM" id="SSF55464">
    <property type="entry name" value="Origin of replication-binding domain, RBD-like"/>
    <property type="match status" value="1"/>
</dbReference>
<keyword evidence="5 15" id="KW-0235">DNA replication</keyword>
<feature type="domain" description="SF3 helicase" evidence="18">
    <location>
        <begin position="410"/>
        <end position="560"/>
    </location>
</feature>
<dbReference type="SUPFAM" id="SSF52540">
    <property type="entry name" value="P-loop containing nucleoside triphosphate hydrolases"/>
    <property type="match status" value="1"/>
</dbReference>
<evidence type="ECO:0000256" key="8">
    <source>
        <dbReference type="ARBA" id="ARBA00022806"/>
    </source>
</evidence>
<dbReference type="InterPro" id="IPR046935">
    <property type="entry name" value="PPV_E1_DBD_sf"/>
</dbReference>
<evidence type="ECO:0000256" key="5">
    <source>
        <dbReference type="ARBA" id="ARBA00022705"/>
    </source>
</evidence>
<dbReference type="InterPro" id="IPR037102">
    <property type="entry name" value="Znf_lg_T-Ag_D1_dom_sf"/>
</dbReference>
<comment type="function">
    <text evidence="16">ATP-dependent DNA helicase required for initiation of viral DNA replication. It forms a complex with the viral E2 protein. The E1-E2 complex binds to the replication origin which contains binding sites for both proteins.</text>
</comment>
<dbReference type="Proteomes" id="UP000153748">
    <property type="component" value="Segment"/>
</dbReference>
<comment type="subcellular location">
    <subcellularLocation>
        <location evidence="1 15">Host nucleus</location>
    </subcellularLocation>
</comment>
<dbReference type="EMBL" id="KT698167">
    <property type="protein sequence ID" value="ANA05273.1"/>
    <property type="molecule type" value="Genomic_DNA"/>
</dbReference>
<evidence type="ECO:0000256" key="10">
    <source>
        <dbReference type="ARBA" id="ARBA00023125"/>
    </source>
</evidence>
<feature type="cross-link" description="Glycyl lysine isopeptide (Lys-Gly) (interchain with G-Cter in SUMO)" evidence="15">
    <location>
        <position position="517"/>
    </location>
</feature>
<comment type="similarity">
    <text evidence="15 16">Belongs to the papillomaviridae E1 protein family.</text>
</comment>
<evidence type="ECO:0000256" key="12">
    <source>
        <dbReference type="ARBA" id="ARBA00034617"/>
    </source>
</evidence>
<dbReference type="Gene3D" id="3.40.1310.10">
    <property type="match status" value="1"/>
</dbReference>
<dbReference type="GO" id="GO:0005524">
    <property type="term" value="F:ATP binding"/>
    <property type="evidence" value="ECO:0007669"/>
    <property type="project" value="UniProtKB-UniRule"/>
</dbReference>
<evidence type="ECO:0000256" key="13">
    <source>
        <dbReference type="ARBA" id="ARBA00048988"/>
    </source>
</evidence>
<gene>
    <name evidence="15" type="primary">E1</name>
</gene>
<dbReference type="PIRSF" id="PIRSF003383">
    <property type="entry name" value="Rep_E1_papillomaV"/>
    <property type="match status" value="1"/>
</dbReference>
<feature type="modified residue" description="Phosphoserine; by host" evidence="15">
    <location>
        <position position="88"/>
    </location>
</feature>
<keyword evidence="7 15" id="KW-0378">Hydrolase</keyword>
<evidence type="ECO:0000256" key="3">
    <source>
        <dbReference type="ARBA" id="ARBA00022553"/>
    </source>
</evidence>
<evidence type="ECO:0000313" key="20">
    <source>
        <dbReference type="Proteomes" id="UP000153748"/>
    </source>
</evidence>
<dbReference type="PROSITE" id="PS51206">
    <property type="entry name" value="SF3_HELICASE_1"/>
    <property type="match status" value="1"/>
</dbReference>
<dbReference type="Pfam" id="PF00524">
    <property type="entry name" value="PPV_E1_N"/>
    <property type="match status" value="1"/>
</dbReference>
<evidence type="ECO:0000256" key="9">
    <source>
        <dbReference type="ARBA" id="ARBA00022840"/>
    </source>
</evidence>
<keyword evidence="10 15" id="KW-0238">DNA-binding</keyword>
<evidence type="ECO:0000256" key="11">
    <source>
        <dbReference type="ARBA" id="ARBA00023235"/>
    </source>
</evidence>
<dbReference type="GO" id="GO:0043138">
    <property type="term" value="F:3'-5' DNA helicase activity"/>
    <property type="evidence" value="ECO:0007669"/>
    <property type="project" value="UniProtKB-UniRule"/>
</dbReference>
<keyword evidence="2 15" id="KW-0244">Early protein</keyword>
<dbReference type="Gene3D" id="3.40.50.300">
    <property type="entry name" value="P-loop containing nucleotide triphosphate hydrolases"/>
    <property type="match status" value="1"/>
</dbReference>
<dbReference type="InterPro" id="IPR016393">
    <property type="entry name" value="Rep_E1_papillomaV"/>
</dbReference>
<evidence type="ECO:0000256" key="1">
    <source>
        <dbReference type="ARBA" id="ARBA00004147"/>
    </source>
</evidence>
<evidence type="ECO:0000256" key="7">
    <source>
        <dbReference type="ARBA" id="ARBA00022801"/>
    </source>
</evidence>